<dbReference type="GO" id="GO:0004333">
    <property type="term" value="F:fumarate hydratase activity"/>
    <property type="evidence" value="ECO:0007669"/>
    <property type="project" value="UniProtKB-EC"/>
</dbReference>
<gene>
    <name evidence="8" type="ORF">MNBD_DELTA04-1631</name>
</gene>
<protein>
    <submittedName>
        <fullName evidence="8">Fumarate hydratase class I, alpha region L(+)-tartrate dehydratase alpha subunit</fullName>
        <ecNumber evidence="8">4.2.1.2</ecNumber>
        <ecNumber evidence="8">4.2.1.32</ecNumber>
    </submittedName>
</protein>
<evidence type="ECO:0000256" key="4">
    <source>
        <dbReference type="ARBA" id="ARBA00023004"/>
    </source>
</evidence>
<dbReference type="EMBL" id="UOEY01000057">
    <property type="protein sequence ID" value="VAW38223.1"/>
    <property type="molecule type" value="Genomic_DNA"/>
</dbReference>
<dbReference type="GO" id="GO:0051539">
    <property type="term" value="F:4 iron, 4 sulfur cluster binding"/>
    <property type="evidence" value="ECO:0007669"/>
    <property type="project" value="UniProtKB-KW"/>
</dbReference>
<dbReference type="InterPro" id="IPR051208">
    <property type="entry name" value="Class-I_Fumarase/Tartrate_DH"/>
</dbReference>
<dbReference type="AlphaFoldDB" id="A0A3B0VD03"/>
<dbReference type="InterPro" id="IPR004646">
    <property type="entry name" value="Fe-S_hydro-lyase_TtdA-typ_cat"/>
</dbReference>
<keyword evidence="2" id="KW-0004">4Fe-4S</keyword>
<evidence type="ECO:0000256" key="5">
    <source>
        <dbReference type="ARBA" id="ARBA00023014"/>
    </source>
</evidence>
<organism evidence="8">
    <name type="scientific">hydrothermal vent metagenome</name>
    <dbReference type="NCBI Taxonomy" id="652676"/>
    <lineage>
        <taxon>unclassified sequences</taxon>
        <taxon>metagenomes</taxon>
        <taxon>ecological metagenomes</taxon>
    </lineage>
</organism>
<comment type="similarity">
    <text evidence="1">Belongs to the class-I fumarase family.</text>
</comment>
<name>A0A3B0VD03_9ZZZZ</name>
<feature type="domain" description="Fe-S hydro-lyase tartrate dehydratase alpha-type catalytic" evidence="7">
    <location>
        <begin position="11"/>
        <end position="276"/>
    </location>
</feature>
<evidence type="ECO:0000313" key="8">
    <source>
        <dbReference type="EMBL" id="VAW38223.1"/>
    </source>
</evidence>
<evidence type="ECO:0000256" key="2">
    <source>
        <dbReference type="ARBA" id="ARBA00022485"/>
    </source>
</evidence>
<evidence type="ECO:0000259" key="7">
    <source>
        <dbReference type="Pfam" id="PF05681"/>
    </source>
</evidence>
<keyword evidence="3" id="KW-0479">Metal-binding</keyword>
<keyword evidence="5" id="KW-0411">Iron-sulfur</keyword>
<proteinExistence type="inferred from homology"/>
<keyword evidence="6 8" id="KW-0456">Lyase</keyword>
<dbReference type="GO" id="GO:0046872">
    <property type="term" value="F:metal ion binding"/>
    <property type="evidence" value="ECO:0007669"/>
    <property type="project" value="UniProtKB-KW"/>
</dbReference>
<sequence>MKTVTAARITEAVRGLAIAAAHDLEPDILDALVAARDRETSPLAKNVLELLMHNADIASRDEIPLCQDTGICTIFITMGQEVHVAGDLAAAIQEGVRRGYEEGFLRKSVCDVMTRNNTGTNLPAVIHVELEPGERCRLRFLPKGCGSENMSGLKMLPPAAGIPGAVDYIVETVVSAGPNPCPPLVVGVGIGGNFEKAALMAKKVLLRPLGRPSEREDVARLEEQLLTRLNREGRGVLGLGGCNTVLAVHVDTFPTHIASLPVAVNIQCHSHRHKEVDL</sequence>
<accession>A0A3B0VD03</accession>
<dbReference type="GO" id="GO:0008730">
    <property type="term" value="F:L(+)-tartrate dehydratase activity"/>
    <property type="evidence" value="ECO:0007669"/>
    <property type="project" value="UniProtKB-EC"/>
</dbReference>
<dbReference type="NCBIfam" id="NF004885">
    <property type="entry name" value="PRK06246.1"/>
    <property type="match status" value="1"/>
</dbReference>
<dbReference type="NCBIfam" id="TIGR00722">
    <property type="entry name" value="ttdA_fumA_fumB"/>
    <property type="match status" value="1"/>
</dbReference>
<keyword evidence="4" id="KW-0408">Iron</keyword>
<dbReference type="Pfam" id="PF05681">
    <property type="entry name" value="Fumerase"/>
    <property type="match status" value="1"/>
</dbReference>
<evidence type="ECO:0000256" key="1">
    <source>
        <dbReference type="ARBA" id="ARBA00008876"/>
    </source>
</evidence>
<dbReference type="EC" id="4.2.1.2" evidence="8"/>
<dbReference type="PANTHER" id="PTHR30389:SF17">
    <property type="entry name" value="L(+)-TARTRATE DEHYDRATASE SUBUNIT ALPHA-RELATED"/>
    <property type="match status" value="1"/>
</dbReference>
<dbReference type="PANTHER" id="PTHR30389">
    <property type="entry name" value="FUMARATE HYDRATASE-RELATED"/>
    <property type="match status" value="1"/>
</dbReference>
<evidence type="ECO:0000256" key="6">
    <source>
        <dbReference type="ARBA" id="ARBA00023239"/>
    </source>
</evidence>
<evidence type="ECO:0000256" key="3">
    <source>
        <dbReference type="ARBA" id="ARBA00022723"/>
    </source>
</evidence>
<reference evidence="8" key="1">
    <citation type="submission" date="2018-06" db="EMBL/GenBank/DDBJ databases">
        <authorList>
            <person name="Zhirakovskaya E."/>
        </authorList>
    </citation>
    <scope>NUCLEOTIDE SEQUENCE</scope>
</reference>
<dbReference type="EC" id="4.2.1.32" evidence="8"/>